<comment type="function">
    <text evidence="10">Specifically catalyzes the dephosphorylation of 2-phosphoglycolate. Is involved in the dissimilation of the intracellular 2-phosphoglycolate formed during the DNA repair of 3'-phosphoglycolate ends, a major class of DNA lesions induced by oxidative stress.</text>
</comment>
<comment type="similarity">
    <text evidence="4 10">Belongs to the HAD-like hydrolase superfamily. CbbY/CbbZ/Gph/YieH family.</text>
</comment>
<evidence type="ECO:0000256" key="8">
    <source>
        <dbReference type="ARBA" id="ARBA00022842"/>
    </source>
</evidence>
<dbReference type="NCBIfam" id="TIGR01449">
    <property type="entry name" value="PGP_bact"/>
    <property type="match status" value="1"/>
</dbReference>
<protein>
    <recommendedName>
        <fullName evidence="5 10">Phosphoglycolate phosphatase</fullName>
        <shortName evidence="10">PGP</shortName>
        <shortName evidence="10">PGPase</shortName>
        <ecNumber evidence="5 10">3.1.3.18</ecNumber>
    </recommendedName>
</protein>
<reference evidence="12" key="1">
    <citation type="journal article" date="2019" name="Int. J. Syst. Evol. Microbiol.">
        <title>The Global Catalogue of Microorganisms (GCM) 10K type strain sequencing project: providing services to taxonomists for standard genome sequencing and annotation.</title>
        <authorList>
            <consortium name="The Broad Institute Genomics Platform"/>
            <consortium name="The Broad Institute Genome Sequencing Center for Infectious Disease"/>
            <person name="Wu L."/>
            <person name="Ma J."/>
        </authorList>
    </citation>
    <scope>NUCLEOTIDE SEQUENCE [LARGE SCALE GENOMIC DNA]</scope>
    <source>
        <strain evidence="12">KCTC 42964</strain>
    </source>
</reference>
<dbReference type="PANTHER" id="PTHR43434:SF1">
    <property type="entry name" value="PHOSPHOGLYCOLATE PHOSPHATASE"/>
    <property type="match status" value="1"/>
</dbReference>
<evidence type="ECO:0000313" key="12">
    <source>
        <dbReference type="Proteomes" id="UP001595528"/>
    </source>
</evidence>
<evidence type="ECO:0000256" key="2">
    <source>
        <dbReference type="ARBA" id="ARBA00001946"/>
    </source>
</evidence>
<dbReference type="EC" id="3.1.3.18" evidence="5 10"/>
<dbReference type="HAMAP" id="MF_00495">
    <property type="entry name" value="GPH_hydrolase_bact"/>
    <property type="match status" value="1"/>
</dbReference>
<evidence type="ECO:0000256" key="9">
    <source>
        <dbReference type="ARBA" id="ARBA00023277"/>
    </source>
</evidence>
<keyword evidence="12" id="KW-1185">Reference proteome</keyword>
<comment type="cofactor">
    <cofactor evidence="2 10">
        <name>Mg(2+)</name>
        <dbReference type="ChEBI" id="CHEBI:18420"/>
    </cofactor>
</comment>
<feature type="binding site" evidence="10">
    <location>
        <position position="24"/>
    </location>
    <ligand>
        <name>Mg(2+)</name>
        <dbReference type="ChEBI" id="CHEBI:18420"/>
    </ligand>
</feature>
<dbReference type="SFLD" id="SFLDG01129">
    <property type="entry name" value="C1.5:_HAD__Beta-PGM__Phosphata"/>
    <property type="match status" value="1"/>
</dbReference>
<dbReference type="EMBL" id="JBHRTR010000031">
    <property type="protein sequence ID" value="MFC3229294.1"/>
    <property type="molecule type" value="Genomic_DNA"/>
</dbReference>
<evidence type="ECO:0000256" key="7">
    <source>
        <dbReference type="ARBA" id="ARBA00022801"/>
    </source>
</evidence>
<evidence type="ECO:0000256" key="3">
    <source>
        <dbReference type="ARBA" id="ARBA00004818"/>
    </source>
</evidence>
<dbReference type="Proteomes" id="UP001595528">
    <property type="component" value="Unassembled WGS sequence"/>
</dbReference>
<dbReference type="GO" id="GO:0008967">
    <property type="term" value="F:phosphoglycolate phosphatase activity"/>
    <property type="evidence" value="ECO:0007669"/>
    <property type="project" value="UniProtKB-EC"/>
</dbReference>
<dbReference type="InterPro" id="IPR036412">
    <property type="entry name" value="HAD-like_sf"/>
</dbReference>
<feature type="binding site" evidence="10">
    <location>
        <position position="185"/>
    </location>
    <ligand>
        <name>Mg(2+)</name>
        <dbReference type="ChEBI" id="CHEBI:18420"/>
    </ligand>
</feature>
<dbReference type="Gene3D" id="1.10.150.240">
    <property type="entry name" value="Putative phosphatase, domain 2"/>
    <property type="match status" value="1"/>
</dbReference>
<sequence length="245" mass="25872">MPARPGQPQDTGWAGGWPRALIFDLDGTLVDSAPDLTAALDHVLATYGRPPRGLDEVRHMVGDGARVLLERGFAATGGPPPDGIDAAMTRFLDYYRAHIADHGRPFPGVVEQIRRARAAGCRIAVCTNKTTGPTTLLLDALDLQGLVDTTVCGDTLPTRKPDPAMVSECLRRFDVTPDQAVMLGDSHNDVAAARGAGVPVVVVTFGYTAIPPAELGGNALLDRYDDLPEVLAGMRSVMPSEVPAG</sequence>
<dbReference type="Pfam" id="PF13419">
    <property type="entry name" value="HAD_2"/>
    <property type="match status" value="1"/>
</dbReference>
<proteinExistence type="inferred from homology"/>
<keyword evidence="9 10" id="KW-0119">Carbohydrate metabolism</keyword>
<keyword evidence="6 10" id="KW-0479">Metal-binding</keyword>
<dbReference type="PANTHER" id="PTHR43434">
    <property type="entry name" value="PHOSPHOGLYCOLATE PHOSPHATASE"/>
    <property type="match status" value="1"/>
</dbReference>
<dbReference type="InterPro" id="IPR037512">
    <property type="entry name" value="PGPase_prok"/>
</dbReference>
<evidence type="ECO:0000313" key="11">
    <source>
        <dbReference type="EMBL" id="MFC3229294.1"/>
    </source>
</evidence>
<dbReference type="InterPro" id="IPR050155">
    <property type="entry name" value="HAD-like_hydrolase_sf"/>
</dbReference>
<dbReference type="InterPro" id="IPR041492">
    <property type="entry name" value="HAD_2"/>
</dbReference>
<name>A0ABV7L3Z2_9PROT</name>
<evidence type="ECO:0000256" key="5">
    <source>
        <dbReference type="ARBA" id="ARBA00013078"/>
    </source>
</evidence>
<organism evidence="11 12">
    <name type="scientific">Marinibaculum pumilum</name>
    <dbReference type="NCBI Taxonomy" id="1766165"/>
    <lineage>
        <taxon>Bacteria</taxon>
        <taxon>Pseudomonadati</taxon>
        <taxon>Pseudomonadota</taxon>
        <taxon>Alphaproteobacteria</taxon>
        <taxon>Rhodospirillales</taxon>
        <taxon>Rhodospirillaceae</taxon>
        <taxon>Marinibaculum</taxon>
    </lineage>
</organism>
<dbReference type="RefSeq" id="WP_379903354.1">
    <property type="nucleotide sequence ID" value="NZ_JBHRTR010000031.1"/>
</dbReference>
<dbReference type="Gene3D" id="3.40.50.1000">
    <property type="entry name" value="HAD superfamily/HAD-like"/>
    <property type="match status" value="1"/>
</dbReference>
<keyword evidence="8 10" id="KW-0460">Magnesium</keyword>
<keyword evidence="7 10" id="KW-0378">Hydrolase</keyword>
<dbReference type="InterPro" id="IPR023198">
    <property type="entry name" value="PGP-like_dom2"/>
</dbReference>
<dbReference type="NCBIfam" id="TIGR01549">
    <property type="entry name" value="HAD-SF-IA-v1"/>
    <property type="match status" value="1"/>
</dbReference>
<evidence type="ECO:0000256" key="1">
    <source>
        <dbReference type="ARBA" id="ARBA00000830"/>
    </source>
</evidence>
<dbReference type="SFLD" id="SFLDS00003">
    <property type="entry name" value="Haloacid_Dehalogenase"/>
    <property type="match status" value="1"/>
</dbReference>
<evidence type="ECO:0000256" key="4">
    <source>
        <dbReference type="ARBA" id="ARBA00006171"/>
    </source>
</evidence>
<dbReference type="SFLD" id="SFLDG01135">
    <property type="entry name" value="C1.5.6:_HAD__Beta-PGM__Phospha"/>
    <property type="match status" value="1"/>
</dbReference>
<dbReference type="NCBIfam" id="TIGR01509">
    <property type="entry name" value="HAD-SF-IA-v3"/>
    <property type="match status" value="1"/>
</dbReference>
<comment type="caution">
    <text evidence="11">The sequence shown here is derived from an EMBL/GenBank/DDBJ whole genome shotgun (WGS) entry which is preliminary data.</text>
</comment>
<dbReference type="InterPro" id="IPR006439">
    <property type="entry name" value="HAD-SF_hydro_IA"/>
</dbReference>
<feature type="binding site" evidence="10">
    <location>
        <position position="26"/>
    </location>
    <ligand>
        <name>Mg(2+)</name>
        <dbReference type="ChEBI" id="CHEBI:18420"/>
    </ligand>
</feature>
<accession>A0ABV7L3Z2</accession>
<dbReference type="SUPFAM" id="SSF56784">
    <property type="entry name" value="HAD-like"/>
    <property type="match status" value="1"/>
</dbReference>
<evidence type="ECO:0000256" key="6">
    <source>
        <dbReference type="ARBA" id="ARBA00022723"/>
    </source>
</evidence>
<evidence type="ECO:0000256" key="10">
    <source>
        <dbReference type="HAMAP-Rule" id="MF_00495"/>
    </source>
</evidence>
<comment type="pathway">
    <text evidence="3 10">Organic acid metabolism; glycolate biosynthesis; glycolate from 2-phosphoglycolate: step 1/1.</text>
</comment>
<gene>
    <name evidence="11" type="primary">gph</name>
    <name evidence="11" type="ORF">ACFOGJ_18755</name>
</gene>
<dbReference type="InterPro" id="IPR023214">
    <property type="entry name" value="HAD_sf"/>
</dbReference>
<dbReference type="PRINTS" id="PR00413">
    <property type="entry name" value="HADHALOGNASE"/>
</dbReference>
<comment type="catalytic activity">
    <reaction evidence="1 10">
        <text>2-phosphoglycolate + H2O = glycolate + phosphate</text>
        <dbReference type="Rhea" id="RHEA:14369"/>
        <dbReference type="ChEBI" id="CHEBI:15377"/>
        <dbReference type="ChEBI" id="CHEBI:29805"/>
        <dbReference type="ChEBI" id="CHEBI:43474"/>
        <dbReference type="ChEBI" id="CHEBI:58033"/>
        <dbReference type="EC" id="3.1.3.18"/>
    </reaction>
</comment>
<feature type="active site" description="Nucleophile" evidence="10">
    <location>
        <position position="24"/>
    </location>
</feature>